<dbReference type="InterPro" id="IPR003347">
    <property type="entry name" value="JmjC_dom"/>
</dbReference>
<evidence type="ECO:0000313" key="3">
    <source>
        <dbReference type="Proteomes" id="UP001325479"/>
    </source>
</evidence>
<evidence type="ECO:0000259" key="1">
    <source>
        <dbReference type="PROSITE" id="PS51184"/>
    </source>
</evidence>
<reference evidence="2 3" key="1">
    <citation type="submission" date="2023-12" db="EMBL/GenBank/DDBJ databases">
        <title>Genome sequencing and assembly of bacterial species from a model synthetic community.</title>
        <authorList>
            <person name="Hogle S.L."/>
        </authorList>
    </citation>
    <scope>NUCLEOTIDE SEQUENCE [LARGE SCALE GENOMIC DNA]</scope>
    <source>
        <strain evidence="2 3">HAMBI 2494</strain>
    </source>
</reference>
<gene>
    <name evidence="2" type="ORF">U0042_20160</name>
</gene>
<organism evidence="2 3">
    <name type="scientific">Paraburkholderia kururiensis</name>
    <dbReference type="NCBI Taxonomy" id="984307"/>
    <lineage>
        <taxon>Bacteria</taxon>
        <taxon>Pseudomonadati</taxon>
        <taxon>Pseudomonadota</taxon>
        <taxon>Betaproteobacteria</taxon>
        <taxon>Burkholderiales</taxon>
        <taxon>Burkholderiaceae</taxon>
        <taxon>Paraburkholderia</taxon>
    </lineage>
</organism>
<dbReference type="PANTHER" id="PTHR12461:SF105">
    <property type="entry name" value="HYPOXIA-INDUCIBLE FACTOR 1-ALPHA INHIBITOR"/>
    <property type="match status" value="1"/>
</dbReference>
<dbReference type="InterPro" id="IPR041667">
    <property type="entry name" value="Cupin_8"/>
</dbReference>
<dbReference type="PANTHER" id="PTHR12461">
    <property type="entry name" value="HYPOXIA-INDUCIBLE FACTOR 1 ALPHA INHIBITOR-RELATED"/>
    <property type="match status" value="1"/>
</dbReference>
<dbReference type="Proteomes" id="UP001325479">
    <property type="component" value="Chromosome"/>
</dbReference>
<keyword evidence="3" id="KW-1185">Reference proteome</keyword>
<dbReference type="Pfam" id="PF13621">
    <property type="entry name" value="Cupin_8"/>
    <property type="match status" value="1"/>
</dbReference>
<sequence length="343" mass="39178">MSRSFDDDWRRWIAENLLLDVAPETLGAALASHGFAPADAAREIEAALASPYLQGGARLRNRLRKRDWMLTVYRTLARMRTAPHADANGGVAIVERRERLSRDEFFESYYCQNRPVLIGGMLDAWPALGKWGYDYFRARCGDAEVEVQFGRDSDENYEINQPKHKRLMGFRDYVDLVEQSAPTNDFYMTANNTSRNRVALAALWDDIPPIDTYLDASSPDKGFFWFGPAGTKTPFHHDLTNNFMAQVMGRKRVRLVPLADTPFMYNHFHCFSQVDGSAIDTERFPAMSNAQVIECTLGPGELLFLPIGWWHYVEGLDVSVTMTFTNFLRHNDFASAYSTYHEL</sequence>
<dbReference type="SUPFAM" id="SSF51197">
    <property type="entry name" value="Clavaminate synthase-like"/>
    <property type="match status" value="1"/>
</dbReference>
<dbReference type="PROSITE" id="PS51184">
    <property type="entry name" value="JMJC"/>
    <property type="match status" value="1"/>
</dbReference>
<accession>A0ABZ0WGB7</accession>
<evidence type="ECO:0000313" key="2">
    <source>
        <dbReference type="EMBL" id="WQD76394.1"/>
    </source>
</evidence>
<feature type="domain" description="JmjC" evidence="1">
    <location>
        <begin position="196"/>
        <end position="343"/>
    </location>
</feature>
<dbReference type="RefSeq" id="WP_114814116.1">
    <property type="nucleotide sequence ID" value="NZ_CP139965.1"/>
</dbReference>
<proteinExistence type="predicted"/>
<name>A0ABZ0WGB7_9BURK</name>
<protein>
    <submittedName>
        <fullName evidence="2">Cupin-like domain-containing protein</fullName>
    </submittedName>
</protein>
<dbReference type="EMBL" id="CP139965">
    <property type="protein sequence ID" value="WQD76394.1"/>
    <property type="molecule type" value="Genomic_DNA"/>
</dbReference>
<dbReference type="Gene3D" id="2.60.120.650">
    <property type="entry name" value="Cupin"/>
    <property type="match status" value="1"/>
</dbReference>
<dbReference type="SMART" id="SM00558">
    <property type="entry name" value="JmjC"/>
    <property type="match status" value="1"/>
</dbReference>